<dbReference type="AlphaFoldDB" id="A0A1V9Z1B4"/>
<comment type="similarity">
    <text evidence="7">Belongs to the TIM14 family.</text>
</comment>
<keyword evidence="6" id="KW-0472">Membrane</keyword>
<dbReference type="OrthoDB" id="240298at2759"/>
<evidence type="ECO:0000256" key="6">
    <source>
        <dbReference type="ARBA" id="ARBA00023136"/>
    </source>
</evidence>
<gene>
    <name evidence="9" type="ORF">ACHHYP_04444</name>
</gene>
<evidence type="ECO:0000256" key="4">
    <source>
        <dbReference type="ARBA" id="ARBA00022989"/>
    </source>
</evidence>
<name>A0A1V9Z1B4_ACHHY</name>
<dbReference type="Proteomes" id="UP000243579">
    <property type="component" value="Unassembled WGS sequence"/>
</dbReference>
<keyword evidence="3" id="KW-0999">Mitochondrion inner membrane</keyword>
<evidence type="ECO:0000256" key="5">
    <source>
        <dbReference type="ARBA" id="ARBA00023128"/>
    </source>
</evidence>
<dbReference type="InterPro" id="IPR036869">
    <property type="entry name" value="J_dom_sf"/>
</dbReference>
<dbReference type="PANTHER" id="PTHR12763:SF28">
    <property type="entry name" value="GEO10507P1-RELATED"/>
    <property type="match status" value="1"/>
</dbReference>
<dbReference type="SMART" id="SM00271">
    <property type="entry name" value="DnaJ"/>
    <property type="match status" value="1"/>
</dbReference>
<dbReference type="GO" id="GO:0001671">
    <property type="term" value="F:ATPase activator activity"/>
    <property type="evidence" value="ECO:0007669"/>
    <property type="project" value="TreeGrafter"/>
</dbReference>
<dbReference type="Gene3D" id="1.10.287.110">
    <property type="entry name" value="DnaJ domain"/>
    <property type="match status" value="1"/>
</dbReference>
<keyword evidence="4" id="KW-1133">Transmembrane helix</keyword>
<feature type="domain" description="J" evidence="8">
    <location>
        <begin position="114"/>
        <end position="166"/>
    </location>
</feature>
<evidence type="ECO:0000313" key="10">
    <source>
        <dbReference type="Proteomes" id="UP000243579"/>
    </source>
</evidence>
<dbReference type="CDD" id="cd06257">
    <property type="entry name" value="DnaJ"/>
    <property type="match status" value="1"/>
</dbReference>
<dbReference type="PANTHER" id="PTHR12763">
    <property type="match status" value="1"/>
</dbReference>
<dbReference type="STRING" id="1202772.A0A1V9Z1B4"/>
<proteinExistence type="inferred from homology"/>
<keyword evidence="5" id="KW-0496">Mitochondrion</keyword>
<dbReference type="EMBL" id="JNBR01000507">
    <property type="protein sequence ID" value="OQR91727.1"/>
    <property type="molecule type" value="Genomic_DNA"/>
</dbReference>
<evidence type="ECO:0000256" key="3">
    <source>
        <dbReference type="ARBA" id="ARBA00022792"/>
    </source>
</evidence>
<dbReference type="FunFam" id="1.10.287.110:FF:000001">
    <property type="entry name" value="Import inner membrane translocase subunit tim14"/>
    <property type="match status" value="1"/>
</dbReference>
<accession>A0A1V9Z1B4</accession>
<evidence type="ECO:0000256" key="2">
    <source>
        <dbReference type="ARBA" id="ARBA00022692"/>
    </source>
</evidence>
<dbReference type="SUPFAM" id="SSF46565">
    <property type="entry name" value="Chaperone J-domain"/>
    <property type="match status" value="1"/>
</dbReference>
<dbReference type="GO" id="GO:0030150">
    <property type="term" value="P:protein import into mitochondrial matrix"/>
    <property type="evidence" value="ECO:0007669"/>
    <property type="project" value="TreeGrafter"/>
</dbReference>
<comment type="subcellular location">
    <subcellularLocation>
        <location evidence="1">Mitochondrion inner membrane</location>
        <topology evidence="1">Single-pass membrane protein</topology>
    </subcellularLocation>
</comment>
<evidence type="ECO:0000259" key="8">
    <source>
        <dbReference type="PROSITE" id="PS50076"/>
    </source>
</evidence>
<dbReference type="PROSITE" id="PS50076">
    <property type="entry name" value="DNAJ_2"/>
    <property type="match status" value="1"/>
</dbReference>
<dbReference type="InterPro" id="IPR001623">
    <property type="entry name" value="DnaJ_domain"/>
</dbReference>
<protein>
    <recommendedName>
        <fullName evidence="8">J domain-containing protein</fullName>
    </recommendedName>
</protein>
<evidence type="ECO:0000313" key="9">
    <source>
        <dbReference type="EMBL" id="OQR91727.1"/>
    </source>
</evidence>
<keyword evidence="2" id="KW-0812">Transmembrane</keyword>
<comment type="caution">
    <text evidence="9">The sequence shown here is derived from an EMBL/GenBank/DDBJ whole genome shotgun (WGS) entry which is preliminary data.</text>
</comment>
<evidence type="ECO:0000256" key="1">
    <source>
        <dbReference type="ARBA" id="ARBA00004434"/>
    </source>
</evidence>
<dbReference type="GO" id="GO:0001405">
    <property type="term" value="C:PAM complex, Tim23 associated import motor"/>
    <property type="evidence" value="ECO:0007669"/>
    <property type="project" value="TreeGrafter"/>
</dbReference>
<evidence type="ECO:0000256" key="7">
    <source>
        <dbReference type="ARBA" id="ARBA00038105"/>
    </source>
</evidence>
<sequence length="166" mass="18240">MALIRRSLSRALPRSVAPLQLVPQQSRYLHATRPQDSALIVGGAGVAVAAMSVKYLLQSYQQYQAAKAAAPAEEAKGKSDAKGTSSERGSFFNFNMSYRNFYDGPFEDKMTRREAALILGVRENANPDRIRNAHRKLLIANHPDTGGSTFLSTKINEAKEMLLNGK</sequence>
<keyword evidence="10" id="KW-1185">Reference proteome</keyword>
<reference evidence="9 10" key="1">
    <citation type="journal article" date="2014" name="Genome Biol. Evol.">
        <title>The secreted proteins of Achlya hypogyna and Thraustotheca clavata identify the ancestral oomycete secretome and reveal gene acquisitions by horizontal gene transfer.</title>
        <authorList>
            <person name="Misner I."/>
            <person name="Blouin N."/>
            <person name="Leonard G."/>
            <person name="Richards T.A."/>
            <person name="Lane C.E."/>
        </authorList>
    </citation>
    <scope>NUCLEOTIDE SEQUENCE [LARGE SCALE GENOMIC DNA]</scope>
    <source>
        <strain evidence="9 10">ATCC 48635</strain>
    </source>
</reference>
<organism evidence="9 10">
    <name type="scientific">Achlya hypogyna</name>
    <name type="common">Oomycete</name>
    <name type="synonym">Protoachlya hypogyna</name>
    <dbReference type="NCBI Taxonomy" id="1202772"/>
    <lineage>
        <taxon>Eukaryota</taxon>
        <taxon>Sar</taxon>
        <taxon>Stramenopiles</taxon>
        <taxon>Oomycota</taxon>
        <taxon>Saprolegniomycetes</taxon>
        <taxon>Saprolegniales</taxon>
        <taxon>Achlyaceae</taxon>
        <taxon>Achlya</taxon>
    </lineage>
</organism>